<evidence type="ECO:0000256" key="4">
    <source>
        <dbReference type="ARBA" id="ARBA00023163"/>
    </source>
</evidence>
<comment type="caution">
    <text evidence="7">The sequence shown here is derived from an EMBL/GenBank/DDBJ whole genome shotgun (WGS) entry which is preliminary data.</text>
</comment>
<dbReference type="AlphaFoldDB" id="A0A644YQ04"/>
<evidence type="ECO:0000256" key="1">
    <source>
        <dbReference type="ARBA" id="ARBA00009437"/>
    </source>
</evidence>
<evidence type="ECO:0000259" key="6">
    <source>
        <dbReference type="Pfam" id="PF03466"/>
    </source>
</evidence>
<keyword evidence="3" id="KW-0238">DNA-binding</keyword>
<accession>A0A644YQ04</accession>
<evidence type="ECO:0000256" key="5">
    <source>
        <dbReference type="SAM" id="MobiDB-lite"/>
    </source>
</evidence>
<feature type="domain" description="LysR substrate-binding" evidence="6">
    <location>
        <begin position="11"/>
        <end position="201"/>
    </location>
</feature>
<dbReference type="EMBL" id="VSSQ01005185">
    <property type="protein sequence ID" value="MPM28184.1"/>
    <property type="molecule type" value="Genomic_DNA"/>
</dbReference>
<organism evidence="7">
    <name type="scientific">bioreactor metagenome</name>
    <dbReference type="NCBI Taxonomy" id="1076179"/>
    <lineage>
        <taxon>unclassified sequences</taxon>
        <taxon>metagenomes</taxon>
        <taxon>ecological metagenomes</taxon>
    </lineage>
</organism>
<sequence length="243" mass="26434">MSAVPPEVPPPLRIAFVPGVSPDTWARKWRERVRRVPLELLPIADADQLAVLRDGRADMALIRLPVAQDGVSVIPLYEEVPVVVVPTDHPVAAYDRVDVTDLSEEHLLQDPDEVPAWRRIATEVAAGTRHPVPALTLDQAIATVAAGTGIVIVPASLARLHHRKEVTTRPVTGVAPSGVGLAWLTERSDERTDYFIGIVRGRTANSSRSPVPGEPAPGPAPKPERRRTSPPRTRNGSRRTGRR</sequence>
<keyword evidence="4" id="KW-0804">Transcription</keyword>
<dbReference type="Pfam" id="PF03466">
    <property type="entry name" value="LysR_substrate"/>
    <property type="match status" value="1"/>
</dbReference>
<dbReference type="SUPFAM" id="SSF53850">
    <property type="entry name" value="Periplasmic binding protein-like II"/>
    <property type="match status" value="1"/>
</dbReference>
<dbReference type="GO" id="GO:0003677">
    <property type="term" value="F:DNA binding"/>
    <property type="evidence" value="ECO:0007669"/>
    <property type="project" value="UniProtKB-KW"/>
</dbReference>
<reference evidence="7" key="1">
    <citation type="submission" date="2019-08" db="EMBL/GenBank/DDBJ databases">
        <authorList>
            <person name="Kucharzyk K."/>
            <person name="Murdoch R.W."/>
            <person name="Higgins S."/>
            <person name="Loffler F."/>
        </authorList>
    </citation>
    <scope>NUCLEOTIDE SEQUENCE</scope>
</reference>
<keyword evidence="2" id="KW-0805">Transcription regulation</keyword>
<evidence type="ECO:0000313" key="7">
    <source>
        <dbReference type="EMBL" id="MPM28184.1"/>
    </source>
</evidence>
<dbReference type="PANTHER" id="PTHR30346">
    <property type="entry name" value="TRANSCRIPTIONAL DUAL REGULATOR HCAR-RELATED"/>
    <property type="match status" value="1"/>
</dbReference>
<evidence type="ECO:0000256" key="2">
    <source>
        <dbReference type="ARBA" id="ARBA00023015"/>
    </source>
</evidence>
<feature type="compositionally biased region" description="Basic residues" evidence="5">
    <location>
        <begin position="228"/>
        <end position="243"/>
    </location>
</feature>
<dbReference type="InterPro" id="IPR005119">
    <property type="entry name" value="LysR_subst-bd"/>
</dbReference>
<feature type="region of interest" description="Disordered" evidence="5">
    <location>
        <begin position="203"/>
        <end position="243"/>
    </location>
</feature>
<feature type="compositionally biased region" description="Pro residues" evidence="5">
    <location>
        <begin position="212"/>
        <end position="221"/>
    </location>
</feature>
<dbReference type="Gene3D" id="3.40.190.10">
    <property type="entry name" value="Periplasmic binding protein-like II"/>
    <property type="match status" value="2"/>
</dbReference>
<dbReference type="GO" id="GO:0003700">
    <property type="term" value="F:DNA-binding transcription factor activity"/>
    <property type="evidence" value="ECO:0007669"/>
    <property type="project" value="TreeGrafter"/>
</dbReference>
<name>A0A644YQ04_9ZZZZ</name>
<protein>
    <recommendedName>
        <fullName evidence="6">LysR substrate-binding domain-containing protein</fullName>
    </recommendedName>
</protein>
<proteinExistence type="inferred from homology"/>
<gene>
    <name evidence="7" type="ORF">SDC9_74703</name>
</gene>
<comment type="similarity">
    <text evidence="1">Belongs to the LysR transcriptional regulatory family.</text>
</comment>
<dbReference type="GO" id="GO:0032993">
    <property type="term" value="C:protein-DNA complex"/>
    <property type="evidence" value="ECO:0007669"/>
    <property type="project" value="TreeGrafter"/>
</dbReference>
<dbReference type="PANTHER" id="PTHR30346:SF0">
    <property type="entry name" value="HCA OPERON TRANSCRIPTIONAL ACTIVATOR HCAR"/>
    <property type="match status" value="1"/>
</dbReference>
<evidence type="ECO:0000256" key="3">
    <source>
        <dbReference type="ARBA" id="ARBA00023125"/>
    </source>
</evidence>